<gene>
    <name evidence="2" type="ORF">AVEN_107739_1</name>
</gene>
<protein>
    <submittedName>
        <fullName evidence="2">Uncharacterized protein</fullName>
    </submittedName>
</protein>
<sequence>MYVGLVHVKSDIVGKTSSLWCGEKVWKRRVRSSGQTSSLPPVQCGRMERGVPAQVSPSSSDHSSKLRGPSQISPRVASNRDVNITKLN</sequence>
<dbReference type="AlphaFoldDB" id="A0A4Y2IYN8"/>
<feature type="region of interest" description="Disordered" evidence="1">
    <location>
        <begin position="30"/>
        <end position="88"/>
    </location>
</feature>
<comment type="caution">
    <text evidence="2">The sequence shown here is derived from an EMBL/GenBank/DDBJ whole genome shotgun (WGS) entry which is preliminary data.</text>
</comment>
<organism evidence="2 3">
    <name type="scientific">Araneus ventricosus</name>
    <name type="common">Orbweaver spider</name>
    <name type="synonym">Epeira ventricosa</name>
    <dbReference type="NCBI Taxonomy" id="182803"/>
    <lineage>
        <taxon>Eukaryota</taxon>
        <taxon>Metazoa</taxon>
        <taxon>Ecdysozoa</taxon>
        <taxon>Arthropoda</taxon>
        <taxon>Chelicerata</taxon>
        <taxon>Arachnida</taxon>
        <taxon>Araneae</taxon>
        <taxon>Araneomorphae</taxon>
        <taxon>Entelegynae</taxon>
        <taxon>Araneoidea</taxon>
        <taxon>Araneidae</taxon>
        <taxon>Araneus</taxon>
    </lineage>
</organism>
<proteinExistence type="predicted"/>
<evidence type="ECO:0000313" key="3">
    <source>
        <dbReference type="Proteomes" id="UP000499080"/>
    </source>
</evidence>
<dbReference type="Proteomes" id="UP000499080">
    <property type="component" value="Unassembled WGS sequence"/>
</dbReference>
<dbReference type="EMBL" id="BGPR01003027">
    <property type="protein sequence ID" value="GBM82710.1"/>
    <property type="molecule type" value="Genomic_DNA"/>
</dbReference>
<evidence type="ECO:0000313" key="2">
    <source>
        <dbReference type="EMBL" id="GBM82710.1"/>
    </source>
</evidence>
<name>A0A4Y2IYN8_ARAVE</name>
<evidence type="ECO:0000256" key="1">
    <source>
        <dbReference type="SAM" id="MobiDB-lite"/>
    </source>
</evidence>
<keyword evidence="3" id="KW-1185">Reference proteome</keyword>
<reference evidence="2 3" key="1">
    <citation type="journal article" date="2019" name="Sci. Rep.">
        <title>Orb-weaving spider Araneus ventricosus genome elucidates the spidroin gene catalogue.</title>
        <authorList>
            <person name="Kono N."/>
            <person name="Nakamura H."/>
            <person name="Ohtoshi R."/>
            <person name="Moran D.A.P."/>
            <person name="Shinohara A."/>
            <person name="Yoshida Y."/>
            <person name="Fujiwara M."/>
            <person name="Mori M."/>
            <person name="Tomita M."/>
            <person name="Arakawa K."/>
        </authorList>
    </citation>
    <scope>NUCLEOTIDE SEQUENCE [LARGE SCALE GENOMIC DNA]</scope>
</reference>
<accession>A0A4Y2IYN8</accession>